<keyword evidence="2 4" id="KW-0808">Transferase</keyword>
<evidence type="ECO:0000256" key="2">
    <source>
        <dbReference type="ARBA" id="ARBA00022679"/>
    </source>
</evidence>
<feature type="domain" description="Methyltransferase small" evidence="3">
    <location>
        <begin position="27"/>
        <end position="194"/>
    </location>
</feature>
<dbReference type="PANTHER" id="PTHR47816">
    <property type="entry name" value="RIBOSOMAL RNA SMALL SUBUNIT METHYLTRANSFERASE C"/>
    <property type="match status" value="1"/>
</dbReference>
<dbReference type="Proteomes" id="UP001597252">
    <property type="component" value="Unassembled WGS sequence"/>
</dbReference>
<keyword evidence="1 4" id="KW-0489">Methyltransferase</keyword>
<evidence type="ECO:0000313" key="5">
    <source>
        <dbReference type="Proteomes" id="UP001597252"/>
    </source>
</evidence>
<gene>
    <name evidence="4" type="ORF">ACFQ5J_13200</name>
</gene>
<dbReference type="PANTHER" id="PTHR47816:SF4">
    <property type="entry name" value="RIBOSOMAL RNA SMALL SUBUNIT METHYLTRANSFERASE C"/>
    <property type="match status" value="1"/>
</dbReference>
<accession>A0ABW4EAE3</accession>
<keyword evidence="5" id="KW-1185">Reference proteome</keyword>
<proteinExistence type="predicted"/>
<dbReference type="Pfam" id="PF05175">
    <property type="entry name" value="MTS"/>
    <property type="match status" value="1"/>
</dbReference>
<dbReference type="GO" id="GO:0052916">
    <property type="term" value="F:23S rRNA (guanine(1835)-N(2))-methyltransferase activity"/>
    <property type="evidence" value="ECO:0007669"/>
    <property type="project" value="UniProtKB-EC"/>
</dbReference>
<evidence type="ECO:0000313" key="4">
    <source>
        <dbReference type="EMBL" id="MFD1486183.1"/>
    </source>
</evidence>
<dbReference type="RefSeq" id="WP_125752355.1">
    <property type="nucleotide sequence ID" value="NZ_JBHTON010000054.1"/>
</dbReference>
<dbReference type="InterPro" id="IPR029063">
    <property type="entry name" value="SAM-dependent_MTases_sf"/>
</dbReference>
<sequence>MNQYFTNDPDLAHDEHSFDFDLAGNALHFTADNGVFSKHTIDYGSRVLIAVVAQAQPSGTLLDVGCGYGPIGLALAKADPSLQVTMSDVNQRALALAQRNAKANGIQNVTIIESAAYAAITGHFDTIVTNPPVRAGKAVVSEILAGAWAHLNDGGQLYAVLQKKQGAPSAKKLLQETFGNAAVVKKDKGYYILQATKTASV</sequence>
<dbReference type="EMBL" id="JBHTON010000054">
    <property type="protein sequence ID" value="MFD1486183.1"/>
    <property type="molecule type" value="Genomic_DNA"/>
</dbReference>
<dbReference type="InterPro" id="IPR046977">
    <property type="entry name" value="RsmC/RlmG"/>
</dbReference>
<comment type="caution">
    <text evidence="4">The sequence shown here is derived from an EMBL/GenBank/DDBJ whole genome shotgun (WGS) entry which is preliminary data.</text>
</comment>
<dbReference type="SUPFAM" id="SSF53335">
    <property type="entry name" value="S-adenosyl-L-methionine-dependent methyltransferases"/>
    <property type="match status" value="1"/>
</dbReference>
<reference evidence="5" key="1">
    <citation type="journal article" date="2019" name="Int. J. Syst. Evol. Microbiol.">
        <title>The Global Catalogue of Microorganisms (GCM) 10K type strain sequencing project: providing services to taxonomists for standard genome sequencing and annotation.</title>
        <authorList>
            <consortium name="The Broad Institute Genomics Platform"/>
            <consortium name="The Broad Institute Genome Sequencing Center for Infectious Disease"/>
            <person name="Wu L."/>
            <person name="Ma J."/>
        </authorList>
    </citation>
    <scope>NUCLEOTIDE SEQUENCE [LARGE SCALE GENOMIC DNA]</scope>
    <source>
        <strain evidence="5">CCM 8903</strain>
    </source>
</reference>
<dbReference type="GO" id="GO:0052914">
    <property type="term" value="F:16S rRNA (guanine(1207)-N(2))-methyltransferase activity"/>
    <property type="evidence" value="ECO:0007669"/>
    <property type="project" value="UniProtKB-EC"/>
</dbReference>
<dbReference type="Gene3D" id="3.40.50.150">
    <property type="entry name" value="Vaccinia Virus protein VP39"/>
    <property type="match status" value="1"/>
</dbReference>
<evidence type="ECO:0000256" key="1">
    <source>
        <dbReference type="ARBA" id="ARBA00022603"/>
    </source>
</evidence>
<dbReference type="CDD" id="cd02440">
    <property type="entry name" value="AdoMet_MTases"/>
    <property type="match status" value="1"/>
</dbReference>
<name>A0ABW4EAE3_9LACO</name>
<evidence type="ECO:0000259" key="3">
    <source>
        <dbReference type="Pfam" id="PF05175"/>
    </source>
</evidence>
<protein>
    <submittedName>
        <fullName evidence="4">Class I SAM-dependent methyltransferase</fullName>
        <ecNumber evidence="4">2.1.1.172</ecNumber>
        <ecNumber evidence="4">2.1.1.174</ecNumber>
    </submittedName>
</protein>
<organism evidence="4 5">
    <name type="scientific">Lacticaseibacillus baoqingensis</name>
    <dbReference type="NCBI Taxonomy" id="2486013"/>
    <lineage>
        <taxon>Bacteria</taxon>
        <taxon>Bacillati</taxon>
        <taxon>Bacillota</taxon>
        <taxon>Bacilli</taxon>
        <taxon>Lactobacillales</taxon>
        <taxon>Lactobacillaceae</taxon>
        <taxon>Lacticaseibacillus</taxon>
    </lineage>
</organism>
<dbReference type="EC" id="2.1.1.174" evidence="4"/>
<dbReference type="EC" id="2.1.1.172" evidence="4"/>
<dbReference type="InterPro" id="IPR007848">
    <property type="entry name" value="Small_mtfrase_dom"/>
</dbReference>